<dbReference type="SUPFAM" id="SSF56601">
    <property type="entry name" value="beta-lactamase/transpeptidase-like"/>
    <property type="match status" value="1"/>
</dbReference>
<evidence type="ECO:0000259" key="1">
    <source>
        <dbReference type="Pfam" id="PF00144"/>
    </source>
</evidence>
<dbReference type="InterPro" id="IPR001466">
    <property type="entry name" value="Beta-lactam-related"/>
</dbReference>
<keyword evidence="3" id="KW-1185">Reference proteome</keyword>
<dbReference type="Proteomes" id="UP001431221">
    <property type="component" value="Unassembled WGS sequence"/>
</dbReference>
<protein>
    <submittedName>
        <fullName evidence="2">Beta-lactamase family protein</fullName>
    </submittedName>
</protein>
<dbReference type="InterPro" id="IPR012338">
    <property type="entry name" value="Beta-lactam/transpept-like"/>
</dbReference>
<dbReference type="Pfam" id="PF00144">
    <property type="entry name" value="Beta-lactamase"/>
    <property type="match status" value="1"/>
</dbReference>
<accession>A0ABT0GVG1</accession>
<evidence type="ECO:0000313" key="2">
    <source>
        <dbReference type="EMBL" id="MCK7613431.1"/>
    </source>
</evidence>
<evidence type="ECO:0000313" key="3">
    <source>
        <dbReference type="Proteomes" id="UP001431221"/>
    </source>
</evidence>
<comment type="caution">
    <text evidence="2">The sequence shown here is derived from an EMBL/GenBank/DDBJ whole genome shotgun (WGS) entry which is preliminary data.</text>
</comment>
<dbReference type="Gene3D" id="3.40.710.10">
    <property type="entry name" value="DD-peptidase/beta-lactamase superfamily"/>
    <property type="match status" value="1"/>
</dbReference>
<sequence>MLLTFGAATSAAVGARAGEAADLLDGFAAADCSDEGPAWVLYLDIGGEAGSVACGRERRGGLRASADSRFLIASVSKLYLAVALMQLNEAGHLDIDDPAARWLPAGLVEKLGGLLDGVSIANLLTMTSGLPDYLDDAYSQSSIADARAGIAGRDILIKAVTGIAEEPRLFEPGASFDYSNTNYLLAQLVLEKAAGAPMYEVFEDRIFRPAGLTGTRLLGYGIGPAGFVQGFEDFGKGLEPVDAYLTGYGFGDGGLVTTAAEVSGFYKALFEYGVLLSDDSLERLLMDPSGEGYGMGIEIESLAGVGEVLGHSGGDTGFSADIRYVPEHGVTVVYLSALAEDDLSVTWELLEELP</sequence>
<dbReference type="RefSeq" id="WP_248155294.1">
    <property type="nucleotide sequence ID" value="NZ_JALNMJ010000009.1"/>
</dbReference>
<dbReference type="PANTHER" id="PTHR46825:SF9">
    <property type="entry name" value="BETA-LACTAMASE-RELATED DOMAIN-CONTAINING PROTEIN"/>
    <property type="match status" value="1"/>
</dbReference>
<organism evidence="2 3">
    <name type="scientific">Roseibium sediminicola</name>
    <dbReference type="NCBI Taxonomy" id="2933272"/>
    <lineage>
        <taxon>Bacteria</taxon>
        <taxon>Pseudomonadati</taxon>
        <taxon>Pseudomonadota</taxon>
        <taxon>Alphaproteobacteria</taxon>
        <taxon>Hyphomicrobiales</taxon>
        <taxon>Stappiaceae</taxon>
        <taxon>Roseibium</taxon>
    </lineage>
</organism>
<feature type="domain" description="Beta-lactamase-related" evidence="1">
    <location>
        <begin position="43"/>
        <end position="340"/>
    </location>
</feature>
<dbReference type="InterPro" id="IPR050491">
    <property type="entry name" value="AmpC-like"/>
</dbReference>
<name>A0ABT0GVG1_9HYPH</name>
<dbReference type="PANTHER" id="PTHR46825">
    <property type="entry name" value="D-ALANYL-D-ALANINE-CARBOXYPEPTIDASE/ENDOPEPTIDASE AMPH"/>
    <property type="match status" value="1"/>
</dbReference>
<dbReference type="EMBL" id="JALNMJ010000009">
    <property type="protein sequence ID" value="MCK7613431.1"/>
    <property type="molecule type" value="Genomic_DNA"/>
</dbReference>
<proteinExistence type="predicted"/>
<reference evidence="2" key="1">
    <citation type="submission" date="2022-04" db="EMBL/GenBank/DDBJ databases">
        <title>Roseibium sp. CAU 1639 isolated from mud.</title>
        <authorList>
            <person name="Kim W."/>
        </authorList>
    </citation>
    <scope>NUCLEOTIDE SEQUENCE</scope>
    <source>
        <strain evidence="2">CAU 1639</strain>
    </source>
</reference>
<gene>
    <name evidence="2" type="ORF">M0H32_14745</name>
</gene>